<dbReference type="Proteomes" id="UP000030706">
    <property type="component" value="Unassembled WGS sequence"/>
</dbReference>
<sequence length="92" mass="10244">MTVYLGRSQETLGASSNMVVMVVFSWYFWPRYLKRQGHSLLASLACGMWHVRSGTCAEAMSAKTLRGLTCVQGPSNSSYAEASNESIWTLRM</sequence>
<dbReference type="HOGENOM" id="CLU_2412896_0_0_1"/>
<dbReference type="AlphaFoldDB" id="A0A074X615"/>
<keyword evidence="1" id="KW-0472">Membrane</keyword>
<name>A0A074X615_AURPU</name>
<keyword evidence="1" id="KW-0812">Transmembrane</keyword>
<evidence type="ECO:0000313" key="2">
    <source>
        <dbReference type="EMBL" id="KEQ80955.1"/>
    </source>
</evidence>
<evidence type="ECO:0000313" key="3">
    <source>
        <dbReference type="Proteomes" id="UP000030706"/>
    </source>
</evidence>
<dbReference type="GeneID" id="40748428"/>
<keyword evidence="3" id="KW-1185">Reference proteome</keyword>
<feature type="transmembrane region" description="Helical" evidence="1">
    <location>
        <begin position="12"/>
        <end position="29"/>
    </location>
</feature>
<evidence type="ECO:0000256" key="1">
    <source>
        <dbReference type="SAM" id="Phobius"/>
    </source>
</evidence>
<dbReference type="RefSeq" id="XP_029757142.1">
    <property type="nucleotide sequence ID" value="XM_029906122.1"/>
</dbReference>
<proteinExistence type="predicted"/>
<reference evidence="2 3" key="1">
    <citation type="journal article" date="2014" name="BMC Genomics">
        <title>Genome sequencing of four Aureobasidium pullulans varieties: biotechnological potential, stress tolerance, and description of new species.</title>
        <authorList>
            <person name="Gostin Ar C."/>
            <person name="Ohm R.A."/>
            <person name="Kogej T."/>
            <person name="Sonjak S."/>
            <person name="Turk M."/>
            <person name="Zajc J."/>
            <person name="Zalar P."/>
            <person name="Grube M."/>
            <person name="Sun H."/>
            <person name="Han J."/>
            <person name="Sharma A."/>
            <person name="Chiniquy J."/>
            <person name="Ngan C.Y."/>
            <person name="Lipzen A."/>
            <person name="Barry K."/>
            <person name="Grigoriev I.V."/>
            <person name="Gunde-Cimerman N."/>
        </authorList>
    </citation>
    <scope>NUCLEOTIDE SEQUENCE [LARGE SCALE GENOMIC DNA]</scope>
    <source>
        <strain evidence="2 3">EXF-150</strain>
    </source>
</reference>
<dbReference type="EMBL" id="KL584994">
    <property type="protein sequence ID" value="KEQ80955.1"/>
    <property type="molecule type" value="Genomic_DNA"/>
</dbReference>
<organism evidence="2 3">
    <name type="scientific">Aureobasidium pullulans EXF-150</name>
    <dbReference type="NCBI Taxonomy" id="1043002"/>
    <lineage>
        <taxon>Eukaryota</taxon>
        <taxon>Fungi</taxon>
        <taxon>Dikarya</taxon>
        <taxon>Ascomycota</taxon>
        <taxon>Pezizomycotina</taxon>
        <taxon>Dothideomycetes</taxon>
        <taxon>Dothideomycetidae</taxon>
        <taxon>Dothideales</taxon>
        <taxon>Saccotheciaceae</taxon>
        <taxon>Aureobasidium</taxon>
    </lineage>
</organism>
<protein>
    <submittedName>
        <fullName evidence="2">Uncharacterized protein</fullName>
    </submittedName>
</protein>
<keyword evidence="1" id="KW-1133">Transmembrane helix</keyword>
<accession>A0A074X615</accession>
<gene>
    <name evidence="2" type="ORF">M438DRAFT_348338</name>
</gene>